<dbReference type="PROSITE" id="PS50853">
    <property type="entry name" value="FN3"/>
    <property type="match status" value="2"/>
</dbReference>
<dbReference type="InterPro" id="IPR003961">
    <property type="entry name" value="FN3_dom"/>
</dbReference>
<dbReference type="InterPro" id="IPR007110">
    <property type="entry name" value="Ig-like_dom"/>
</dbReference>
<feature type="compositionally biased region" description="Low complexity" evidence="5">
    <location>
        <begin position="1162"/>
        <end position="1173"/>
    </location>
</feature>
<dbReference type="Pfam" id="PF00041">
    <property type="entry name" value="fn3"/>
    <property type="match status" value="2"/>
</dbReference>
<proteinExistence type="predicted"/>
<keyword evidence="4" id="KW-0393">Immunoglobulin domain</keyword>
<feature type="compositionally biased region" description="Polar residues" evidence="5">
    <location>
        <begin position="858"/>
        <end position="868"/>
    </location>
</feature>
<feature type="domain" description="Ig-like" evidence="6">
    <location>
        <begin position="342"/>
        <end position="426"/>
    </location>
</feature>
<name>A0A9Q1BWS3_HOLLE</name>
<dbReference type="Pfam" id="PF13927">
    <property type="entry name" value="Ig_3"/>
    <property type="match status" value="4"/>
</dbReference>
<dbReference type="PROSITE" id="PS50835">
    <property type="entry name" value="IG_LIKE"/>
    <property type="match status" value="4"/>
</dbReference>
<evidence type="ECO:0000256" key="4">
    <source>
        <dbReference type="ARBA" id="ARBA00023319"/>
    </source>
</evidence>
<feature type="domain" description="Fibronectin type-III" evidence="7">
    <location>
        <begin position="541"/>
        <end position="635"/>
    </location>
</feature>
<keyword evidence="9" id="KW-1185">Reference proteome</keyword>
<keyword evidence="1" id="KW-0732">Signal</keyword>
<feature type="domain" description="Fibronectin type-III" evidence="7">
    <location>
        <begin position="431"/>
        <end position="525"/>
    </location>
</feature>
<dbReference type="InterPro" id="IPR051170">
    <property type="entry name" value="Neural/epithelial_adhesion"/>
</dbReference>
<evidence type="ECO:0000313" key="9">
    <source>
        <dbReference type="Proteomes" id="UP001152320"/>
    </source>
</evidence>
<dbReference type="InterPro" id="IPR003599">
    <property type="entry name" value="Ig_sub"/>
</dbReference>
<evidence type="ECO:0000256" key="1">
    <source>
        <dbReference type="ARBA" id="ARBA00022729"/>
    </source>
</evidence>
<accession>A0A9Q1BWS3</accession>
<dbReference type="SUPFAM" id="SSF48726">
    <property type="entry name" value="Immunoglobulin"/>
    <property type="match status" value="4"/>
</dbReference>
<evidence type="ECO:0000256" key="5">
    <source>
        <dbReference type="SAM" id="MobiDB-lite"/>
    </source>
</evidence>
<dbReference type="SUPFAM" id="SSF49265">
    <property type="entry name" value="Fibronectin type III"/>
    <property type="match status" value="2"/>
</dbReference>
<feature type="compositionally biased region" description="Basic and acidic residues" evidence="5">
    <location>
        <begin position="1331"/>
        <end position="1373"/>
    </location>
</feature>
<dbReference type="InterPro" id="IPR013783">
    <property type="entry name" value="Ig-like_fold"/>
</dbReference>
<evidence type="ECO:0000256" key="3">
    <source>
        <dbReference type="ARBA" id="ARBA00023157"/>
    </source>
</evidence>
<sequence>MTNVTVDDAGTYECQVIELNGNYAGVGNGTFVNLIILRPPEFLATPSSSIVFREGDRQTLQCLSDGVPVPTVTWYKQGEQLRSSRYLTVEGDTITFNDVRREDGGSYLCRAENSEGSLQDTTRVIVEGAPYIFIPPQDVVVLRNQEAVFQCEYEASPSNVSQRWYYEGAVVQELSQFANRHMYLPSGGLRIQNADIEDEGKFLCSPSNGIGIPPSAFAFLTVQCKLKDTSIKFGMTLVPTFLYIDPAFVISMPSHIYAARGEPVSIPCNSDAKPSVLRVLWRRNQREIAVSQSSRYSIAEDFSLTIHDTQYSDVGAYSCIPYNTVGTDGPSDAAVLRVIERPSLATSPQSAYHININGSVELPCTASGNPRPAVQWTKVDGILPAGRSIITSQGLTIFNLTKEDNGIYECSVSNEVATAVASAYVYVQLTTPHIPANVTVLTSTSSAYVAWDPGYNGGREQTFTVRYRPSNRRSWSKLTDIPETVSSILLYSLPPSTEYEFSVSAQNIFGNSGWTPSVSMETKADGETPTDGAGIPQPGVPPSPPTNLTLTVTGEGLLLSWKPPSDNSIPVSHYALEYWIEGPWLVLEDRVPGENTELLLIGLQVNTSYSFRLIAFSDSSFSEPSQPVEGDTWGMPVYRPTPPSQAIIDLTGILAGVVAGVVAHSDQSSDDSQRLPPSPPKGFFGKHLSNIKVKLSPQPKHSGRPNITIEPARSVQQNLRERFSKTSIGGRAGVYHVSSSEMLNATVSGRVDYTPPRQFSDGSTINGSEAMEAEELNGIRLMEATEQLDGCSDDSQWCDEKVSLQHPHVKFQLTSVRPPPKPDRGDYVYYHGCMLINSSSDAEQETLAANKPLPHPNGQKSPNEFSALTGGLNSQIPVDQQRYVDPFQLKSQSHGPVKENKELHDPRLALHACLESRVANSRESLGSRETLPCSATLNPMTSPSSSNHDITTHAHSIVYQTNDSSNVILLHPGRHIQGSVLPEEPHHWTSTSTLMTDREYTTQTFAPGPQVRGSQGYDDGPQDYNYPYGQEADPYVNEETVPFQNGVDDLPGYDQVPQEMDGMFHAQTVHYDDVPDELTYEAEELYASLRDEIPKRKFGVHEYALERSPSEETPPTKLDDANELSHEYTKLERDDYPYAVTAKCKGEIPSGIKLSNDSGLNSDHSSQESPQSEEASDPGTIEASLDSEDMTPSRQGPPVKSTPRPSNQSLPPVSISPLSISTNQESLSSADPQDASIVGPLPDFRHFNGYHRRDTLSPPDSHHSASSGYGSRNTSAGTRSSQSRDSGPFNSHDITLSNMSDRNLPNLSQSMPGSADEQTKYDPELEQELMEALKRYYESDEDFQRSKEEDEKEKKQKRCEELKKEFEEYRREQVNSGAKSPRKTTVV</sequence>
<feature type="compositionally biased region" description="Basic and acidic residues" evidence="5">
    <location>
        <begin position="1243"/>
        <end position="1263"/>
    </location>
</feature>
<dbReference type="EMBL" id="JAIZAY010000010">
    <property type="protein sequence ID" value="KAJ8034743.1"/>
    <property type="molecule type" value="Genomic_DNA"/>
</dbReference>
<feature type="region of interest" description="Disordered" evidence="5">
    <location>
        <begin position="849"/>
        <end position="868"/>
    </location>
</feature>
<feature type="domain" description="Ig-like" evidence="6">
    <location>
        <begin position="246"/>
        <end position="337"/>
    </location>
</feature>
<dbReference type="PANTHER" id="PTHR12231:SF240">
    <property type="entry name" value="PROTEIN TURTLE HOMOLOG B"/>
    <property type="match status" value="1"/>
</dbReference>
<dbReference type="SMART" id="SM00408">
    <property type="entry name" value="IGc2"/>
    <property type="match status" value="4"/>
</dbReference>
<feature type="region of interest" description="Disordered" evidence="5">
    <location>
        <begin position="521"/>
        <end position="544"/>
    </location>
</feature>
<dbReference type="SMART" id="SM00060">
    <property type="entry name" value="FN3"/>
    <property type="match status" value="2"/>
</dbReference>
<dbReference type="SMART" id="SM00409">
    <property type="entry name" value="IG"/>
    <property type="match status" value="4"/>
</dbReference>
<feature type="compositionally biased region" description="Polar residues" evidence="5">
    <location>
        <begin position="1222"/>
        <end position="1231"/>
    </location>
</feature>
<dbReference type="CDD" id="cd00096">
    <property type="entry name" value="Ig"/>
    <property type="match status" value="1"/>
</dbReference>
<dbReference type="CDD" id="cd00063">
    <property type="entry name" value="FN3"/>
    <property type="match status" value="2"/>
</dbReference>
<evidence type="ECO:0000259" key="7">
    <source>
        <dbReference type="PROSITE" id="PS50853"/>
    </source>
</evidence>
<gene>
    <name evidence="8" type="ORF">HOLleu_21710</name>
</gene>
<feature type="compositionally biased region" description="Polar residues" evidence="5">
    <location>
        <begin position="1264"/>
        <end position="1312"/>
    </location>
</feature>
<dbReference type="Proteomes" id="UP001152320">
    <property type="component" value="Chromosome 10"/>
</dbReference>
<protein>
    <submittedName>
        <fullName evidence="8">Protein turtle-like B</fullName>
    </submittedName>
</protein>
<evidence type="ECO:0000259" key="6">
    <source>
        <dbReference type="PROSITE" id="PS50835"/>
    </source>
</evidence>
<comment type="caution">
    <text evidence="8">The sequence shown here is derived from an EMBL/GenBank/DDBJ whole genome shotgun (WGS) entry which is preliminary data.</text>
</comment>
<keyword evidence="3" id="KW-1015">Disulfide bond</keyword>
<feature type="domain" description="Ig-like" evidence="6">
    <location>
        <begin position="40"/>
        <end position="125"/>
    </location>
</feature>
<dbReference type="OrthoDB" id="6234674at2759"/>
<dbReference type="PANTHER" id="PTHR12231">
    <property type="entry name" value="CTX-RELATED TYPE I TRANSMEMBRANE PROTEIN"/>
    <property type="match status" value="1"/>
</dbReference>
<organism evidence="8 9">
    <name type="scientific">Holothuria leucospilota</name>
    <name type="common">Black long sea cucumber</name>
    <name type="synonym">Mertensiothuria leucospilota</name>
    <dbReference type="NCBI Taxonomy" id="206669"/>
    <lineage>
        <taxon>Eukaryota</taxon>
        <taxon>Metazoa</taxon>
        <taxon>Echinodermata</taxon>
        <taxon>Eleutherozoa</taxon>
        <taxon>Echinozoa</taxon>
        <taxon>Holothuroidea</taxon>
        <taxon>Aspidochirotacea</taxon>
        <taxon>Aspidochirotida</taxon>
        <taxon>Holothuriidae</taxon>
        <taxon>Holothuria</taxon>
    </lineage>
</organism>
<dbReference type="Gene3D" id="2.60.40.10">
    <property type="entry name" value="Immunoglobulins"/>
    <property type="match status" value="6"/>
</dbReference>
<keyword evidence="2" id="KW-0677">Repeat</keyword>
<dbReference type="FunFam" id="2.60.40.10:FF:000032">
    <property type="entry name" value="palladin isoform X1"/>
    <property type="match status" value="1"/>
</dbReference>
<evidence type="ECO:0000313" key="8">
    <source>
        <dbReference type="EMBL" id="KAJ8034743.1"/>
    </source>
</evidence>
<dbReference type="InterPro" id="IPR036116">
    <property type="entry name" value="FN3_sf"/>
</dbReference>
<reference evidence="8" key="1">
    <citation type="submission" date="2021-10" db="EMBL/GenBank/DDBJ databases">
        <title>Tropical sea cucumber genome reveals ecological adaptation and Cuvierian tubules defense mechanism.</title>
        <authorList>
            <person name="Chen T."/>
        </authorList>
    </citation>
    <scope>NUCLEOTIDE SEQUENCE</scope>
    <source>
        <strain evidence="8">Nanhai2018</strain>
        <tissue evidence="8">Muscle</tissue>
    </source>
</reference>
<dbReference type="InterPro" id="IPR036179">
    <property type="entry name" value="Ig-like_dom_sf"/>
</dbReference>
<feature type="domain" description="Ig-like" evidence="6">
    <location>
        <begin position="130"/>
        <end position="209"/>
    </location>
</feature>
<feature type="compositionally biased region" description="Low complexity" evidence="5">
    <location>
        <begin position="1209"/>
        <end position="1221"/>
    </location>
</feature>
<dbReference type="InterPro" id="IPR003598">
    <property type="entry name" value="Ig_sub2"/>
</dbReference>
<feature type="region of interest" description="Disordered" evidence="5">
    <location>
        <begin position="1154"/>
        <end position="1387"/>
    </location>
</feature>
<evidence type="ECO:0000256" key="2">
    <source>
        <dbReference type="ARBA" id="ARBA00022737"/>
    </source>
</evidence>